<reference evidence="3" key="1">
    <citation type="journal article" date="2019" name="Int. J. Syst. Evol. Microbiol.">
        <title>The Global Catalogue of Microorganisms (GCM) 10K type strain sequencing project: providing services to taxonomists for standard genome sequencing and annotation.</title>
        <authorList>
            <consortium name="The Broad Institute Genomics Platform"/>
            <consortium name="The Broad Institute Genome Sequencing Center for Infectious Disease"/>
            <person name="Wu L."/>
            <person name="Ma J."/>
        </authorList>
    </citation>
    <scope>NUCLEOTIDE SEQUENCE [LARGE SCALE GENOMIC DNA]</scope>
    <source>
        <strain evidence="3">CCUG 62953</strain>
    </source>
</reference>
<gene>
    <name evidence="2" type="ORF">ACFQ4E_07285</name>
</gene>
<feature type="chain" id="PRO_5046636580" evidence="1">
    <location>
        <begin position="30"/>
        <end position="243"/>
    </location>
</feature>
<organism evidence="2 3">
    <name type="scientific">Litorisediminicola beolgyonensis</name>
    <dbReference type="NCBI Taxonomy" id="1173614"/>
    <lineage>
        <taxon>Bacteria</taxon>
        <taxon>Pseudomonadati</taxon>
        <taxon>Pseudomonadota</taxon>
        <taxon>Alphaproteobacteria</taxon>
        <taxon>Rhodobacterales</taxon>
        <taxon>Paracoccaceae</taxon>
        <taxon>Litorisediminicola</taxon>
    </lineage>
</organism>
<keyword evidence="1" id="KW-0732">Signal</keyword>
<sequence>MLSPKAVLRIFFQISGLLLVAAVASTVQATTVTVPERDQCDTAADLAAEEYGLPKNLLRALTRTETGRPMDGALVPWPWTLNVAGDGQWFRSRTDALDALRMARASGTTSIDVGCFQINLKWHGRHFSTDHEMLEPLANARYAARFLRSLHAELSDWDLAVGAFHSRTERHAAPYLARLKKIRRNLKKTPEPLHALAERSTNTRASAFPLLRPPAENSVTASASLVSLGTSARPFWSLSGDQR</sequence>
<name>A0ABW3ZGA8_9RHOB</name>
<evidence type="ECO:0000313" key="2">
    <source>
        <dbReference type="EMBL" id="MFD1342216.1"/>
    </source>
</evidence>
<accession>A0ABW3ZGA8</accession>
<proteinExistence type="predicted"/>
<dbReference type="SUPFAM" id="SSF53955">
    <property type="entry name" value="Lysozyme-like"/>
    <property type="match status" value="1"/>
</dbReference>
<dbReference type="EMBL" id="JBHTMU010000009">
    <property type="protein sequence ID" value="MFD1342216.1"/>
    <property type="molecule type" value="Genomic_DNA"/>
</dbReference>
<evidence type="ECO:0000256" key="1">
    <source>
        <dbReference type="SAM" id="SignalP"/>
    </source>
</evidence>
<feature type="signal peptide" evidence="1">
    <location>
        <begin position="1"/>
        <end position="29"/>
    </location>
</feature>
<dbReference type="InterPro" id="IPR023346">
    <property type="entry name" value="Lysozyme-like_dom_sf"/>
</dbReference>
<evidence type="ECO:0000313" key="3">
    <source>
        <dbReference type="Proteomes" id="UP001597135"/>
    </source>
</evidence>
<keyword evidence="3" id="KW-1185">Reference proteome</keyword>
<protein>
    <submittedName>
        <fullName evidence="2">Lytic transglycosylase domain-containing protein</fullName>
    </submittedName>
</protein>
<dbReference type="Proteomes" id="UP001597135">
    <property type="component" value="Unassembled WGS sequence"/>
</dbReference>
<dbReference type="RefSeq" id="WP_386802277.1">
    <property type="nucleotide sequence ID" value="NZ_JBHTMU010000009.1"/>
</dbReference>
<comment type="caution">
    <text evidence="2">The sequence shown here is derived from an EMBL/GenBank/DDBJ whole genome shotgun (WGS) entry which is preliminary data.</text>
</comment>